<sequence>MVSFFSVRNKEQENNNASSVPVTNDHGDPCFKKNPSSLFAVKNNPSSSSVEDVTDDDRVCLHFSVGDPCCLSCDHQQQITTNKKKRKRPQQQQQTLKNKKTRIINWEEEEDDHSICLHLLLVPINMVLPSEGSTKKRKISTSKKKKGSKLVRE</sequence>
<reference evidence="3" key="1">
    <citation type="journal article" date="2017" name="Front. Plant Sci.">
        <title>Climate Clever Clovers: New Paradigm to Reduce the Environmental Footprint of Ruminants by Breeding Low Methanogenic Forages Utilizing Haplotype Variation.</title>
        <authorList>
            <person name="Kaur P."/>
            <person name="Appels R."/>
            <person name="Bayer P.E."/>
            <person name="Keeble-Gagnere G."/>
            <person name="Wang J."/>
            <person name="Hirakawa H."/>
            <person name="Shirasawa K."/>
            <person name="Vercoe P."/>
            <person name="Stefanova K."/>
            <person name="Durmic Z."/>
            <person name="Nichols P."/>
            <person name="Revell C."/>
            <person name="Isobe S.N."/>
            <person name="Edwards D."/>
            <person name="Erskine W."/>
        </authorList>
    </citation>
    <scope>NUCLEOTIDE SEQUENCE [LARGE SCALE GENOMIC DNA]</scope>
    <source>
        <strain evidence="3">cv. Daliak</strain>
    </source>
</reference>
<feature type="region of interest" description="Disordered" evidence="1">
    <location>
        <begin position="131"/>
        <end position="153"/>
    </location>
</feature>
<accession>A0A2Z6ML35</accession>
<feature type="region of interest" description="Disordered" evidence="1">
    <location>
        <begin position="1"/>
        <end position="27"/>
    </location>
</feature>
<evidence type="ECO:0000313" key="3">
    <source>
        <dbReference type="Proteomes" id="UP000242715"/>
    </source>
</evidence>
<evidence type="ECO:0000256" key="1">
    <source>
        <dbReference type="SAM" id="MobiDB-lite"/>
    </source>
</evidence>
<keyword evidence="3" id="KW-1185">Reference proteome</keyword>
<proteinExistence type="predicted"/>
<gene>
    <name evidence="2" type="ORF">TSUD_18830</name>
</gene>
<name>A0A2Z6ML35_TRISU</name>
<evidence type="ECO:0000313" key="2">
    <source>
        <dbReference type="EMBL" id="GAU30503.1"/>
    </source>
</evidence>
<protein>
    <submittedName>
        <fullName evidence="2">Uncharacterized protein</fullName>
    </submittedName>
</protein>
<dbReference type="Proteomes" id="UP000242715">
    <property type="component" value="Unassembled WGS sequence"/>
</dbReference>
<organism evidence="2 3">
    <name type="scientific">Trifolium subterraneum</name>
    <name type="common">Subterranean clover</name>
    <dbReference type="NCBI Taxonomy" id="3900"/>
    <lineage>
        <taxon>Eukaryota</taxon>
        <taxon>Viridiplantae</taxon>
        <taxon>Streptophyta</taxon>
        <taxon>Embryophyta</taxon>
        <taxon>Tracheophyta</taxon>
        <taxon>Spermatophyta</taxon>
        <taxon>Magnoliopsida</taxon>
        <taxon>eudicotyledons</taxon>
        <taxon>Gunneridae</taxon>
        <taxon>Pentapetalae</taxon>
        <taxon>rosids</taxon>
        <taxon>fabids</taxon>
        <taxon>Fabales</taxon>
        <taxon>Fabaceae</taxon>
        <taxon>Papilionoideae</taxon>
        <taxon>50 kb inversion clade</taxon>
        <taxon>NPAAA clade</taxon>
        <taxon>Hologalegina</taxon>
        <taxon>IRL clade</taxon>
        <taxon>Trifolieae</taxon>
        <taxon>Trifolium</taxon>
    </lineage>
</organism>
<dbReference type="EMBL" id="DF973427">
    <property type="protein sequence ID" value="GAU30503.1"/>
    <property type="molecule type" value="Genomic_DNA"/>
</dbReference>
<dbReference type="AlphaFoldDB" id="A0A2Z6ML35"/>
<feature type="compositionally biased region" description="Basic residues" evidence="1">
    <location>
        <begin position="135"/>
        <end position="153"/>
    </location>
</feature>